<evidence type="ECO:0000313" key="2">
    <source>
        <dbReference type="Proteomes" id="UP000647424"/>
    </source>
</evidence>
<name>A0A927IKA1_9BURK</name>
<accession>A0A927IKA1</accession>
<dbReference type="EMBL" id="JACYFT010000001">
    <property type="protein sequence ID" value="MBD8049403.1"/>
    <property type="molecule type" value="Genomic_DNA"/>
</dbReference>
<gene>
    <name evidence="1" type="ORF">IC609_02520</name>
</gene>
<protein>
    <submittedName>
        <fullName evidence="1">Uncharacterized protein</fullName>
    </submittedName>
</protein>
<reference evidence="1" key="1">
    <citation type="submission" date="2020-09" db="EMBL/GenBank/DDBJ databases">
        <title>Genome seq and assembly of Limnohabitants sp.</title>
        <authorList>
            <person name="Chhetri G."/>
        </authorList>
    </citation>
    <scope>NUCLEOTIDE SEQUENCE</scope>
    <source>
        <strain evidence="1">JUR4</strain>
    </source>
</reference>
<comment type="caution">
    <text evidence="1">The sequence shown here is derived from an EMBL/GenBank/DDBJ whole genome shotgun (WGS) entry which is preliminary data.</text>
</comment>
<organism evidence="1 2">
    <name type="scientific">Limnohabitans radicicola</name>
    <dbReference type="NCBI Taxonomy" id="2771427"/>
    <lineage>
        <taxon>Bacteria</taxon>
        <taxon>Pseudomonadati</taxon>
        <taxon>Pseudomonadota</taxon>
        <taxon>Betaproteobacteria</taxon>
        <taxon>Burkholderiales</taxon>
        <taxon>Comamonadaceae</taxon>
        <taxon>Limnohabitans</taxon>
    </lineage>
</organism>
<sequence>MAVMLRYEGLAKGCCTQRQIEDYGKFLISKISEAQLIVKRCVDDESFSATKNHCHDNVDEYCNINKNANPIRGWICVDAVASPFVIFVSHSIVRMVSGELIDITPMNKDLQEYKFLPSYLNDEEFAELVEHLFVNQGNTNIMVKNPHKAGF</sequence>
<dbReference type="AlphaFoldDB" id="A0A927IKA1"/>
<dbReference type="RefSeq" id="WP_191817872.1">
    <property type="nucleotide sequence ID" value="NZ_JACYFT010000001.1"/>
</dbReference>
<evidence type="ECO:0000313" key="1">
    <source>
        <dbReference type="EMBL" id="MBD8049403.1"/>
    </source>
</evidence>
<proteinExistence type="predicted"/>
<keyword evidence="2" id="KW-1185">Reference proteome</keyword>
<dbReference type="Proteomes" id="UP000647424">
    <property type="component" value="Unassembled WGS sequence"/>
</dbReference>